<comment type="function">
    <text evidence="6">RNA helicase.</text>
</comment>
<comment type="catalytic activity">
    <reaction evidence="6">
        <text>ATP + H2O = ADP + phosphate + H(+)</text>
        <dbReference type="Rhea" id="RHEA:13065"/>
        <dbReference type="ChEBI" id="CHEBI:15377"/>
        <dbReference type="ChEBI" id="CHEBI:15378"/>
        <dbReference type="ChEBI" id="CHEBI:30616"/>
        <dbReference type="ChEBI" id="CHEBI:43474"/>
        <dbReference type="ChEBI" id="CHEBI:456216"/>
        <dbReference type="EC" id="3.6.4.13"/>
    </reaction>
</comment>
<dbReference type="Gene3D" id="3.40.50.300">
    <property type="entry name" value="P-loop containing nucleotide triphosphate hydrolases"/>
    <property type="match status" value="1"/>
</dbReference>
<dbReference type="GO" id="GO:0016787">
    <property type="term" value="F:hydrolase activity"/>
    <property type="evidence" value="ECO:0007669"/>
    <property type="project" value="UniProtKB-KW"/>
</dbReference>
<dbReference type="SMART" id="SM00487">
    <property type="entry name" value="DEXDc"/>
    <property type="match status" value="1"/>
</dbReference>
<dbReference type="InterPro" id="IPR027417">
    <property type="entry name" value="P-loop_NTPase"/>
</dbReference>
<gene>
    <name evidence="9" type="ORF">PM001_LOCUS2452</name>
</gene>
<dbReference type="InterPro" id="IPR011545">
    <property type="entry name" value="DEAD/DEAH_box_helicase_dom"/>
</dbReference>
<accession>A0AAV1T7G4</accession>
<evidence type="ECO:0000259" key="8">
    <source>
        <dbReference type="PROSITE" id="PS51195"/>
    </source>
</evidence>
<keyword evidence="6" id="KW-0694">RNA-binding</keyword>
<organism evidence="9 10">
    <name type="scientific">Peronospora matthiolae</name>
    <dbReference type="NCBI Taxonomy" id="2874970"/>
    <lineage>
        <taxon>Eukaryota</taxon>
        <taxon>Sar</taxon>
        <taxon>Stramenopiles</taxon>
        <taxon>Oomycota</taxon>
        <taxon>Peronosporomycetes</taxon>
        <taxon>Peronosporales</taxon>
        <taxon>Peronosporaceae</taxon>
        <taxon>Peronospora</taxon>
    </lineage>
</organism>
<keyword evidence="2 6" id="KW-0378">Hydrolase</keyword>
<dbReference type="SUPFAM" id="SSF52540">
    <property type="entry name" value="P-loop containing nucleoside triphosphate hydrolases"/>
    <property type="match status" value="1"/>
</dbReference>
<dbReference type="Pfam" id="PF00270">
    <property type="entry name" value="DEAD"/>
    <property type="match status" value="1"/>
</dbReference>
<feature type="short sequence motif" description="Q motif" evidence="5">
    <location>
        <begin position="38"/>
        <end position="66"/>
    </location>
</feature>
<evidence type="ECO:0000256" key="2">
    <source>
        <dbReference type="ARBA" id="ARBA00022801"/>
    </source>
</evidence>
<feature type="domain" description="DEAD-box RNA helicase Q" evidence="8">
    <location>
        <begin position="38"/>
        <end position="66"/>
    </location>
</feature>
<evidence type="ECO:0000256" key="4">
    <source>
        <dbReference type="ARBA" id="ARBA00022840"/>
    </source>
</evidence>
<evidence type="ECO:0000256" key="5">
    <source>
        <dbReference type="PROSITE-ProRule" id="PRU00552"/>
    </source>
</evidence>
<comment type="caution">
    <text evidence="9">The sequence shown here is derived from an EMBL/GenBank/DDBJ whole genome shotgun (WGS) entry which is preliminary data.</text>
</comment>
<reference evidence="9" key="1">
    <citation type="submission" date="2024-01" db="EMBL/GenBank/DDBJ databases">
        <authorList>
            <person name="Webb A."/>
        </authorList>
    </citation>
    <scope>NUCLEOTIDE SEQUENCE</scope>
    <source>
        <strain evidence="9">Pm1</strain>
    </source>
</reference>
<dbReference type="GO" id="GO:0003723">
    <property type="term" value="F:RNA binding"/>
    <property type="evidence" value="ECO:0007669"/>
    <property type="project" value="UniProtKB-UniRule"/>
</dbReference>
<evidence type="ECO:0000313" key="10">
    <source>
        <dbReference type="Proteomes" id="UP001162060"/>
    </source>
</evidence>
<evidence type="ECO:0000313" key="9">
    <source>
        <dbReference type="EMBL" id="CAK7902181.1"/>
    </source>
</evidence>
<keyword evidence="1 6" id="KW-0547">Nucleotide-binding</keyword>
<dbReference type="EMBL" id="CAKLBY020000024">
    <property type="protein sequence ID" value="CAK7902181.1"/>
    <property type="molecule type" value="Genomic_DNA"/>
</dbReference>
<comment type="similarity">
    <text evidence="6">Belongs to the DEAD box helicase family.</text>
</comment>
<keyword evidence="4 6" id="KW-0067">ATP-binding</keyword>
<dbReference type="GO" id="GO:0005524">
    <property type="term" value="F:ATP binding"/>
    <property type="evidence" value="ECO:0007669"/>
    <property type="project" value="UniProtKB-UniRule"/>
</dbReference>
<protein>
    <recommendedName>
        <fullName evidence="6">ATP-dependent RNA helicase</fullName>
        <ecNumber evidence="6">3.6.4.13</ecNumber>
    </recommendedName>
</protein>
<dbReference type="InterPro" id="IPR044742">
    <property type="entry name" value="DEAD/DEAH_RhlB"/>
</dbReference>
<evidence type="ECO:0000256" key="1">
    <source>
        <dbReference type="ARBA" id="ARBA00022741"/>
    </source>
</evidence>
<dbReference type="PANTHER" id="PTHR24031">
    <property type="entry name" value="RNA HELICASE"/>
    <property type="match status" value="1"/>
</dbReference>
<dbReference type="CDD" id="cd00268">
    <property type="entry name" value="DEADc"/>
    <property type="match status" value="1"/>
</dbReference>
<comment type="domain">
    <text evidence="6">The Q motif is unique to and characteristic of the DEAD box family of RNA helicases and controls ATP binding and hydrolysis.</text>
</comment>
<name>A0AAV1T7G4_9STRA</name>
<dbReference type="EC" id="3.6.4.13" evidence="6"/>
<dbReference type="PROSITE" id="PS51195">
    <property type="entry name" value="Q_MOTIF"/>
    <property type="match status" value="1"/>
</dbReference>
<dbReference type="PROSITE" id="PS51192">
    <property type="entry name" value="HELICASE_ATP_BIND_1"/>
    <property type="match status" value="1"/>
</dbReference>
<dbReference type="InterPro" id="IPR014014">
    <property type="entry name" value="RNA_helicase_DEAD_Q_motif"/>
</dbReference>
<dbReference type="AlphaFoldDB" id="A0AAV1T7G4"/>
<dbReference type="GO" id="GO:0003724">
    <property type="term" value="F:RNA helicase activity"/>
    <property type="evidence" value="ECO:0007669"/>
    <property type="project" value="UniProtKB-EC"/>
</dbReference>
<keyword evidence="3 6" id="KW-0347">Helicase</keyword>
<evidence type="ECO:0000259" key="7">
    <source>
        <dbReference type="PROSITE" id="PS51192"/>
    </source>
</evidence>
<evidence type="ECO:0000256" key="6">
    <source>
        <dbReference type="RuleBase" id="RU365068"/>
    </source>
</evidence>
<feature type="domain" description="Helicase ATP-binding" evidence="7">
    <location>
        <begin position="69"/>
        <end position="275"/>
    </location>
</feature>
<dbReference type="Proteomes" id="UP001162060">
    <property type="component" value="Unassembled WGS sequence"/>
</dbReference>
<sequence length="275" mass="30404">MLLRWPRIYNPRAASSIRSTSMVFPPYPKLQMLPKTARFFQSLGLSTTLIDRLSQSGLRTPTSVQCKAIPSILMGHDAVIAAETGGGKTLAFLLPMIEHFRRKARPASAMRFPAALVLTTSQELVRQVAAVLHQMDPELARHAISLSSSRQTLGQQGGRACPLVVATPGALLRASKPRDFAFTQLVIVDEADMLLSGGFEKETKQILATIRNQPLLKSELNRWEDADPRDRQVQDQDVATGSTQTVFSAISSSQYFFEWVLLLTRTLVGLSRVFP</sequence>
<proteinExistence type="inferred from homology"/>
<dbReference type="InterPro" id="IPR014001">
    <property type="entry name" value="Helicase_ATP-bd"/>
</dbReference>
<evidence type="ECO:0000256" key="3">
    <source>
        <dbReference type="ARBA" id="ARBA00022806"/>
    </source>
</evidence>